<name>A0A4Q7ZR85_9ACTN</name>
<dbReference type="GO" id="GO:0050660">
    <property type="term" value="F:flavin adenine dinucleotide binding"/>
    <property type="evidence" value="ECO:0007669"/>
    <property type="project" value="TreeGrafter"/>
</dbReference>
<evidence type="ECO:0000313" key="3">
    <source>
        <dbReference type="Proteomes" id="UP000292564"/>
    </source>
</evidence>
<keyword evidence="1" id="KW-0560">Oxidoreductase</keyword>
<sequence>MMVGMSLLDAVVIGAGQAGLAAAWALRRHGLEPLLLEAGGSPTGSWSRYYDSLTLFSPARFSELPGLAFGGDPDRYPTRDEVVAYLGAYAQRLGVPIEVNTPAVAVTRTADGFVTRASDGREFVSRLVISAAGGFGAPYRPALPGLDAFAGTVWHSAEYRGPVPLAGRRVVVVGAGNSAVQIAVELAEVAAVTLASRAPVRFMPQRPLGRDLHEWLHRTGVERLPLGRLLRGKTVRVLDDGRYRAAIAAGRPDWRPMFTQLTPEGVVWADGTSEPVDVLLLATGYRPQATHLADCAGLDGGGALDATGRPLHDRGVSTTVAGLGYVGLEGQRGIASATLRGVGRDAEHVVRRLAAGVRTAVPVEAR</sequence>
<dbReference type="Gene3D" id="3.50.50.60">
    <property type="entry name" value="FAD/NAD(P)-binding domain"/>
    <property type="match status" value="1"/>
</dbReference>
<keyword evidence="3" id="KW-1185">Reference proteome</keyword>
<dbReference type="SUPFAM" id="SSF51905">
    <property type="entry name" value="FAD/NAD(P)-binding domain"/>
    <property type="match status" value="1"/>
</dbReference>
<dbReference type="Proteomes" id="UP000292564">
    <property type="component" value="Unassembled WGS sequence"/>
</dbReference>
<evidence type="ECO:0000313" key="2">
    <source>
        <dbReference type="EMBL" id="RZU53324.1"/>
    </source>
</evidence>
<dbReference type="PANTHER" id="PTHR43539">
    <property type="entry name" value="FLAVIN-BINDING MONOOXYGENASE-LIKE PROTEIN (AFU_ORTHOLOGUE AFUA_4G09220)"/>
    <property type="match status" value="1"/>
</dbReference>
<dbReference type="EMBL" id="SHKY01000001">
    <property type="protein sequence ID" value="RZU53324.1"/>
    <property type="molecule type" value="Genomic_DNA"/>
</dbReference>
<dbReference type="InterPro" id="IPR036291">
    <property type="entry name" value="NAD(P)-bd_dom_sf"/>
</dbReference>
<dbReference type="PRINTS" id="PR00469">
    <property type="entry name" value="PNDRDTASEII"/>
</dbReference>
<reference evidence="2 3" key="1">
    <citation type="submission" date="2019-02" db="EMBL/GenBank/DDBJ databases">
        <title>Sequencing the genomes of 1000 actinobacteria strains.</title>
        <authorList>
            <person name="Klenk H.-P."/>
        </authorList>
    </citation>
    <scope>NUCLEOTIDE SEQUENCE [LARGE SCALE GENOMIC DNA]</scope>
    <source>
        <strain evidence="2 3">DSM 45162</strain>
    </source>
</reference>
<dbReference type="GO" id="GO:0004497">
    <property type="term" value="F:monooxygenase activity"/>
    <property type="evidence" value="ECO:0007669"/>
    <property type="project" value="TreeGrafter"/>
</dbReference>
<dbReference type="PANTHER" id="PTHR43539:SF78">
    <property type="entry name" value="FLAVIN-CONTAINING MONOOXYGENASE"/>
    <property type="match status" value="1"/>
</dbReference>
<dbReference type="SUPFAM" id="SSF51735">
    <property type="entry name" value="NAD(P)-binding Rossmann-fold domains"/>
    <property type="match status" value="1"/>
</dbReference>
<proteinExistence type="predicted"/>
<comment type="caution">
    <text evidence="2">The sequence shown here is derived from an EMBL/GenBank/DDBJ whole genome shotgun (WGS) entry which is preliminary data.</text>
</comment>
<dbReference type="AlphaFoldDB" id="A0A4Q7ZR85"/>
<protein>
    <submittedName>
        <fullName evidence="2">Putative flavoprotein involved in K+ transport</fullName>
    </submittedName>
</protein>
<accession>A0A4Q7ZR85</accession>
<organism evidence="2 3">
    <name type="scientific">Krasilnikovia cinnamomea</name>
    <dbReference type="NCBI Taxonomy" id="349313"/>
    <lineage>
        <taxon>Bacteria</taxon>
        <taxon>Bacillati</taxon>
        <taxon>Actinomycetota</taxon>
        <taxon>Actinomycetes</taxon>
        <taxon>Micromonosporales</taxon>
        <taxon>Micromonosporaceae</taxon>
        <taxon>Krasilnikovia</taxon>
    </lineage>
</organism>
<dbReference type="PRINTS" id="PR00368">
    <property type="entry name" value="FADPNR"/>
</dbReference>
<dbReference type="InterPro" id="IPR036188">
    <property type="entry name" value="FAD/NAD-bd_sf"/>
</dbReference>
<gene>
    <name evidence="2" type="ORF">EV385_5243</name>
</gene>
<dbReference type="Pfam" id="PF13738">
    <property type="entry name" value="Pyr_redox_3"/>
    <property type="match status" value="1"/>
</dbReference>
<dbReference type="InterPro" id="IPR050982">
    <property type="entry name" value="Auxin_biosynth/cation_transpt"/>
</dbReference>
<evidence type="ECO:0000256" key="1">
    <source>
        <dbReference type="ARBA" id="ARBA00023002"/>
    </source>
</evidence>